<dbReference type="Proteomes" id="UP000494269">
    <property type="component" value="Unassembled WGS sequence"/>
</dbReference>
<organism evidence="1 2">
    <name type="scientific">Achromobacter kerstersii</name>
    <dbReference type="NCBI Taxonomy" id="1353890"/>
    <lineage>
        <taxon>Bacteria</taxon>
        <taxon>Pseudomonadati</taxon>
        <taxon>Pseudomonadota</taxon>
        <taxon>Betaproteobacteria</taxon>
        <taxon>Burkholderiales</taxon>
        <taxon>Alcaligenaceae</taxon>
        <taxon>Achromobacter</taxon>
    </lineage>
</organism>
<accession>A0A6S7BD27</accession>
<evidence type="ECO:0000313" key="2">
    <source>
        <dbReference type="Proteomes" id="UP000494269"/>
    </source>
</evidence>
<keyword evidence="2" id="KW-1185">Reference proteome</keyword>
<dbReference type="AlphaFoldDB" id="A0A6S7BD27"/>
<protein>
    <recommendedName>
        <fullName evidence="3">Nucleotidyl transferase AbiEii/AbiGii toxin family protein</fullName>
    </recommendedName>
</protein>
<dbReference type="EMBL" id="CADIJQ010000004">
    <property type="protein sequence ID" value="CAB3708712.1"/>
    <property type="molecule type" value="Genomic_DNA"/>
</dbReference>
<evidence type="ECO:0008006" key="3">
    <source>
        <dbReference type="Google" id="ProtNLM"/>
    </source>
</evidence>
<dbReference type="Pfam" id="PF08843">
    <property type="entry name" value="AbiEii"/>
    <property type="match status" value="1"/>
</dbReference>
<reference evidence="1 2" key="1">
    <citation type="submission" date="2020-04" db="EMBL/GenBank/DDBJ databases">
        <authorList>
            <person name="De Canck E."/>
        </authorList>
    </citation>
    <scope>NUCLEOTIDE SEQUENCE [LARGE SCALE GENOMIC DNA]</scope>
    <source>
        <strain evidence="1 2">LMG 3441</strain>
    </source>
</reference>
<dbReference type="InterPro" id="IPR014942">
    <property type="entry name" value="AbiEii"/>
</dbReference>
<dbReference type="Gene3D" id="3.10.450.620">
    <property type="entry name" value="JHP933, nucleotidyltransferase-like core domain"/>
    <property type="match status" value="1"/>
</dbReference>
<name>A0A6S7BD27_9BURK</name>
<evidence type="ECO:0000313" key="1">
    <source>
        <dbReference type="EMBL" id="CAB3708712.1"/>
    </source>
</evidence>
<dbReference type="RefSeq" id="WP_175170033.1">
    <property type="nucleotide sequence ID" value="NZ_CADIJQ010000004.1"/>
</dbReference>
<proteinExistence type="predicted"/>
<sequence length="350" mass="38672">MLPSFLQQPSGDRREALQYGSDQSGRLPDLLEKDVWVVWGLQTIYGSRLGPSLTFKGGTSLSKAHKIIDRFSEDVDLTYDIRRLIPAHTESGAIPATASQEKKWRARIDVLLPEWIETEFIPTLQSALTAQQLTAEIKPYASAGKGEDKVLLRYPSALDASDSAYVRPAVLFEFGARATGEPHAVMPVSCDLASVDALSRQFSFPAAAPLVMSLSRTFWEKATAAHVYCLQARLRGERFARHWYDLAEIYRHPHQAVFDDHAVAALVATHKSRFYAEKDATGIPINYHDAVGGGLTLIPEGAALVTLRDDFERMTNAGLLAENAAGFDDVMTLCAEIQSHANRVFSRPRT</sequence>
<gene>
    <name evidence="1" type="ORF">LMG3441_02988</name>
</gene>